<sequence>RTAPRARCDASVYKTNPMLSQGWARMGAKKSAKPRNSLNARGSWIRKSYSHLVQNNTCTGSTSDLLGTVYQK</sequence>
<evidence type="ECO:0000313" key="1">
    <source>
        <dbReference type="EMBL" id="CAG8760367.1"/>
    </source>
</evidence>
<organism evidence="1 2">
    <name type="scientific">Cetraspora pellucida</name>
    <dbReference type="NCBI Taxonomy" id="1433469"/>
    <lineage>
        <taxon>Eukaryota</taxon>
        <taxon>Fungi</taxon>
        <taxon>Fungi incertae sedis</taxon>
        <taxon>Mucoromycota</taxon>
        <taxon>Glomeromycotina</taxon>
        <taxon>Glomeromycetes</taxon>
        <taxon>Diversisporales</taxon>
        <taxon>Gigasporaceae</taxon>
        <taxon>Cetraspora</taxon>
    </lineage>
</organism>
<feature type="non-terminal residue" evidence="1">
    <location>
        <position position="1"/>
    </location>
</feature>
<reference evidence="1" key="1">
    <citation type="submission" date="2021-06" db="EMBL/GenBank/DDBJ databases">
        <authorList>
            <person name="Kallberg Y."/>
            <person name="Tangrot J."/>
            <person name="Rosling A."/>
        </authorList>
    </citation>
    <scope>NUCLEOTIDE SEQUENCE</scope>
    <source>
        <strain evidence="1">28 12/20/2015</strain>
    </source>
</reference>
<name>A0ACA9QP15_9GLOM</name>
<evidence type="ECO:0000313" key="2">
    <source>
        <dbReference type="Proteomes" id="UP000789366"/>
    </source>
</evidence>
<proteinExistence type="predicted"/>
<dbReference type="Proteomes" id="UP000789366">
    <property type="component" value="Unassembled WGS sequence"/>
</dbReference>
<comment type="caution">
    <text evidence="1">The sequence shown here is derived from an EMBL/GenBank/DDBJ whole genome shotgun (WGS) entry which is preliminary data.</text>
</comment>
<keyword evidence="2" id="KW-1185">Reference proteome</keyword>
<protein>
    <submittedName>
        <fullName evidence="1">2650_t:CDS:1</fullName>
    </submittedName>
</protein>
<dbReference type="EMBL" id="CAJVPW010047945">
    <property type="protein sequence ID" value="CAG8760367.1"/>
    <property type="molecule type" value="Genomic_DNA"/>
</dbReference>
<gene>
    <name evidence="1" type="ORF">SPELUC_LOCUS15086</name>
</gene>
<accession>A0ACA9QP15</accession>